<proteinExistence type="predicted"/>
<dbReference type="InterPro" id="IPR002035">
    <property type="entry name" value="VWF_A"/>
</dbReference>
<keyword evidence="2" id="KW-0812">Transmembrane</keyword>
<dbReference type="EMBL" id="JACHIU010000001">
    <property type="protein sequence ID" value="MBB6476114.1"/>
    <property type="molecule type" value="Genomic_DNA"/>
</dbReference>
<organism evidence="4 5">
    <name type="scientific">Sphaerisporangium rubeum</name>
    <dbReference type="NCBI Taxonomy" id="321317"/>
    <lineage>
        <taxon>Bacteria</taxon>
        <taxon>Bacillati</taxon>
        <taxon>Actinomycetota</taxon>
        <taxon>Actinomycetes</taxon>
        <taxon>Streptosporangiales</taxon>
        <taxon>Streptosporangiaceae</taxon>
        <taxon>Sphaerisporangium</taxon>
    </lineage>
</organism>
<keyword evidence="2" id="KW-1133">Transmembrane helix</keyword>
<feature type="region of interest" description="Disordered" evidence="1">
    <location>
        <begin position="1"/>
        <end position="25"/>
    </location>
</feature>
<dbReference type="RefSeq" id="WP_184985932.1">
    <property type="nucleotide sequence ID" value="NZ_BAAALO010000124.1"/>
</dbReference>
<dbReference type="Pfam" id="PF00092">
    <property type="entry name" value="VWA"/>
    <property type="match status" value="1"/>
</dbReference>
<dbReference type="PROSITE" id="PS50234">
    <property type="entry name" value="VWFA"/>
    <property type="match status" value="1"/>
</dbReference>
<keyword evidence="5" id="KW-1185">Reference proteome</keyword>
<dbReference type="SUPFAM" id="SSF53300">
    <property type="entry name" value="vWA-like"/>
    <property type="match status" value="1"/>
</dbReference>
<feature type="transmembrane region" description="Helical" evidence="2">
    <location>
        <begin position="38"/>
        <end position="60"/>
    </location>
</feature>
<reference evidence="4 5" key="1">
    <citation type="submission" date="2020-08" db="EMBL/GenBank/DDBJ databases">
        <title>Sequencing the genomes of 1000 actinobacteria strains.</title>
        <authorList>
            <person name="Klenk H.-P."/>
        </authorList>
    </citation>
    <scope>NUCLEOTIDE SEQUENCE [LARGE SCALE GENOMIC DNA]</scope>
    <source>
        <strain evidence="4 5">DSM 44936</strain>
    </source>
</reference>
<accession>A0A7X0IJ08</accession>
<evidence type="ECO:0000313" key="4">
    <source>
        <dbReference type="EMBL" id="MBB6476114.1"/>
    </source>
</evidence>
<name>A0A7X0IJ08_9ACTN</name>
<feature type="domain" description="VWFA" evidence="3">
    <location>
        <begin position="373"/>
        <end position="564"/>
    </location>
</feature>
<dbReference type="AlphaFoldDB" id="A0A7X0IJ08"/>
<evidence type="ECO:0000256" key="1">
    <source>
        <dbReference type="SAM" id="MobiDB-lite"/>
    </source>
</evidence>
<evidence type="ECO:0000256" key="2">
    <source>
        <dbReference type="SAM" id="Phobius"/>
    </source>
</evidence>
<protein>
    <recommendedName>
        <fullName evidence="3">VWFA domain-containing protein</fullName>
    </recommendedName>
</protein>
<gene>
    <name evidence="4" type="ORF">BJ992_005545</name>
</gene>
<dbReference type="SUPFAM" id="SSF53850">
    <property type="entry name" value="Periplasmic binding protein-like II"/>
    <property type="match status" value="1"/>
</dbReference>
<evidence type="ECO:0000259" key="3">
    <source>
        <dbReference type="PROSITE" id="PS50234"/>
    </source>
</evidence>
<comment type="caution">
    <text evidence="4">The sequence shown here is derived from an EMBL/GenBank/DDBJ whole genome shotgun (WGS) entry which is preliminary data.</text>
</comment>
<dbReference type="Proteomes" id="UP000555564">
    <property type="component" value="Unassembled WGS sequence"/>
</dbReference>
<dbReference type="SMART" id="SM00327">
    <property type="entry name" value="VWA"/>
    <property type="match status" value="1"/>
</dbReference>
<dbReference type="Gene3D" id="3.40.50.410">
    <property type="entry name" value="von Willebrand factor, type A domain"/>
    <property type="match status" value="1"/>
</dbReference>
<evidence type="ECO:0000313" key="5">
    <source>
        <dbReference type="Proteomes" id="UP000555564"/>
    </source>
</evidence>
<keyword evidence="2" id="KW-0472">Membrane</keyword>
<sequence length="580" mass="61757">MAGRHRNPVPPDYDAFTPGAPPPPSRTAVVTAAARRKLIAALAVGAALVLVLAGGAYIVISQTLCTERPRLRVMASPDIGPALERIARHHAAEAACADISVRTRQAAEVADELGVRTNMADVWIPDASVWISLARVQGAGKILPRRSVSIARTPVILAVPKETAGRIGDDPSWTLLLPTARNKKKLPKASVTLLAPNRFSSGLAAVSSLDTVVATRRELAPIVRGITMNLKRSITTSDDALFGLLDHSPASGDPVIVATEQAIWSYNTLRSDRPAIGLYPGEGAISLDYPYVPLTADPATLEAAAAFQETILSPAGRSLLQSAGFRTPDAKAGPAMDTRHGVRFAPPADIPSPDPRTQLRSLLTMRLLLADTRTLLLLDVGTSMDKPVPGLGKSRMEATADLVGQGLRSLPEGSDVGLWIFSTGLDGDKDHQELVPLGPLRQSTPDILREVRLLPSHTKGRSGLYDSVLAAFRAASRQQIDGMLTSVVVLTDGKNDDKSGITHKDLTATLQREFDPLHPVPITLIAWGESTDRAALRAIAEVTNGAAFTATTFPQAAQIFLQSLTTKFCIDQDRCPTQNG</sequence>
<dbReference type="Pfam" id="PF13531">
    <property type="entry name" value="SBP_bac_11"/>
    <property type="match status" value="1"/>
</dbReference>
<dbReference type="InterPro" id="IPR036465">
    <property type="entry name" value="vWFA_dom_sf"/>
</dbReference>